<dbReference type="RefSeq" id="WP_119540350.1">
    <property type="nucleotide sequence ID" value="NZ_QYRN01000006.1"/>
</dbReference>
<evidence type="ECO:0000256" key="3">
    <source>
        <dbReference type="ARBA" id="ARBA00022475"/>
    </source>
</evidence>
<dbReference type="PANTHER" id="PTHR30024:SF43">
    <property type="entry name" value="BLL4572 PROTEIN"/>
    <property type="match status" value="1"/>
</dbReference>
<dbReference type="InterPro" id="IPR044527">
    <property type="entry name" value="NrtA/CpmA_ABC-bd_dom"/>
</dbReference>
<evidence type="ECO:0000256" key="5">
    <source>
        <dbReference type="ARBA" id="ARBA00023136"/>
    </source>
</evidence>
<dbReference type="Pfam" id="PF13379">
    <property type="entry name" value="NMT1_2"/>
    <property type="match status" value="1"/>
</dbReference>
<dbReference type="AlphaFoldDB" id="A0A3A1WJI7"/>
<reference evidence="8" key="1">
    <citation type="submission" date="2018-09" db="EMBL/GenBank/DDBJ databases">
        <authorList>
            <person name="Tuo L."/>
        </authorList>
    </citation>
    <scope>NUCLEOTIDE SEQUENCE [LARGE SCALE GENOMIC DNA]</scope>
    <source>
        <strain evidence="8">M2BS4Y-1</strain>
    </source>
</reference>
<evidence type="ECO:0000313" key="7">
    <source>
        <dbReference type="EMBL" id="RIY00039.1"/>
    </source>
</evidence>
<keyword evidence="3" id="KW-1003">Cell membrane</keyword>
<dbReference type="OrthoDB" id="570524at2"/>
<gene>
    <name evidence="7" type="ORF">D3218_12110</name>
</gene>
<keyword evidence="5 6" id="KW-0472">Membrane</keyword>
<dbReference type="Gene3D" id="3.40.190.10">
    <property type="entry name" value="Periplasmic binding protein-like II"/>
    <property type="match status" value="2"/>
</dbReference>
<dbReference type="GO" id="GO:0012505">
    <property type="term" value="C:endomembrane system"/>
    <property type="evidence" value="ECO:0007669"/>
    <property type="project" value="UniProtKB-SubCell"/>
</dbReference>
<feature type="transmembrane region" description="Helical" evidence="6">
    <location>
        <begin position="12"/>
        <end position="33"/>
    </location>
</feature>
<protein>
    <submittedName>
        <fullName evidence="7">ABC transporter substrate-binding protein</fullName>
    </submittedName>
</protein>
<keyword evidence="4" id="KW-0997">Cell inner membrane</keyword>
<proteinExistence type="predicted"/>
<name>A0A3A1WJI7_9HYPH</name>
<evidence type="ECO:0000256" key="2">
    <source>
        <dbReference type="ARBA" id="ARBA00022448"/>
    </source>
</evidence>
<accession>A0A3A1WJI7</accession>
<evidence type="ECO:0000256" key="6">
    <source>
        <dbReference type="SAM" id="Phobius"/>
    </source>
</evidence>
<dbReference type="SUPFAM" id="SSF53850">
    <property type="entry name" value="Periplasmic binding protein-like II"/>
    <property type="match status" value="1"/>
</dbReference>
<dbReference type="CDD" id="cd13553">
    <property type="entry name" value="PBP2_NrtA_CpmA_like"/>
    <property type="match status" value="1"/>
</dbReference>
<dbReference type="PANTHER" id="PTHR30024">
    <property type="entry name" value="ALIPHATIC SULFONATES-BINDING PROTEIN-RELATED"/>
    <property type="match status" value="1"/>
</dbReference>
<dbReference type="Proteomes" id="UP000265750">
    <property type="component" value="Unassembled WGS sequence"/>
</dbReference>
<keyword evidence="8" id="KW-1185">Reference proteome</keyword>
<dbReference type="EMBL" id="QYRN01000006">
    <property type="protein sequence ID" value="RIY00039.1"/>
    <property type="molecule type" value="Genomic_DNA"/>
</dbReference>
<keyword evidence="2" id="KW-0813">Transport</keyword>
<comment type="caution">
    <text evidence="7">The sequence shown here is derived from an EMBL/GenBank/DDBJ whole genome shotgun (WGS) entry which is preliminary data.</text>
</comment>
<evidence type="ECO:0000256" key="1">
    <source>
        <dbReference type="ARBA" id="ARBA00004308"/>
    </source>
</evidence>
<comment type="subcellular location">
    <subcellularLocation>
        <location evidence="1">Endomembrane system</location>
    </subcellularLocation>
</comment>
<sequence length="403" mass="43355">MSARGAADARVVRAGFIPLLDAAVLIAAAALGLDRREGIRLELTRDVSWSNIRDRLAFRQFDVAHMLGPMAVAGELGLGSNPHPVIAPFALAEGGNAITLSVELVARMREAMGDAPYPDTAAAHATALAREVARRRAANEPPPVFGVTYPFSSHNYEFRLWMAQAGIDPDRDVTLTVVPPPMTADALRARLIDGFCVNAPWNVLAVEEGIGRIVAVKLDVWPGSPEKVLGLRPDWWRENRDTAERLLAVLDAGARWCAAPENRRELAAILAEPAHVGGQAGLFEPILNGDLLVDPDGTRRAIPTYLDFRPDGANLPRRSQALWIYAQMVRWGQTPFDADAAERAAEAFRPDVYRAALPGRADALPDARIERAPPGGGPDFDPERIEAYLSAAPMGGGGSPAGD</sequence>
<evidence type="ECO:0000313" key="8">
    <source>
        <dbReference type="Proteomes" id="UP000265750"/>
    </source>
</evidence>
<keyword evidence="6" id="KW-0812">Transmembrane</keyword>
<organism evidence="7 8">
    <name type="scientific">Aureimonas flava</name>
    <dbReference type="NCBI Taxonomy" id="2320271"/>
    <lineage>
        <taxon>Bacteria</taxon>
        <taxon>Pseudomonadati</taxon>
        <taxon>Pseudomonadota</taxon>
        <taxon>Alphaproteobacteria</taxon>
        <taxon>Hyphomicrobiales</taxon>
        <taxon>Aurantimonadaceae</taxon>
        <taxon>Aureimonas</taxon>
    </lineage>
</organism>
<evidence type="ECO:0000256" key="4">
    <source>
        <dbReference type="ARBA" id="ARBA00022519"/>
    </source>
</evidence>
<keyword evidence="6" id="KW-1133">Transmembrane helix</keyword>